<organism evidence="1">
    <name type="scientific">Rhizophora mucronata</name>
    <name type="common">Asiatic mangrove</name>
    <dbReference type="NCBI Taxonomy" id="61149"/>
    <lineage>
        <taxon>Eukaryota</taxon>
        <taxon>Viridiplantae</taxon>
        <taxon>Streptophyta</taxon>
        <taxon>Embryophyta</taxon>
        <taxon>Tracheophyta</taxon>
        <taxon>Spermatophyta</taxon>
        <taxon>Magnoliopsida</taxon>
        <taxon>eudicotyledons</taxon>
        <taxon>Gunneridae</taxon>
        <taxon>Pentapetalae</taxon>
        <taxon>rosids</taxon>
        <taxon>fabids</taxon>
        <taxon>Malpighiales</taxon>
        <taxon>Rhizophoraceae</taxon>
        <taxon>Rhizophora</taxon>
    </lineage>
</organism>
<dbReference type="AlphaFoldDB" id="A0A2P2QB79"/>
<evidence type="ECO:0000313" key="1">
    <source>
        <dbReference type="EMBL" id="MBX64258.1"/>
    </source>
</evidence>
<protein>
    <submittedName>
        <fullName evidence="1">Uncharacterized protein</fullName>
    </submittedName>
</protein>
<accession>A0A2P2QB79</accession>
<dbReference type="EMBL" id="GGEC01083774">
    <property type="protein sequence ID" value="MBX64258.1"/>
    <property type="molecule type" value="Transcribed_RNA"/>
</dbReference>
<proteinExistence type="predicted"/>
<sequence>MLMYRSEYMLESKSIYCFFRFDFHPIISI</sequence>
<reference evidence="1" key="1">
    <citation type="submission" date="2018-02" db="EMBL/GenBank/DDBJ databases">
        <title>Rhizophora mucronata_Transcriptome.</title>
        <authorList>
            <person name="Meera S.P."/>
            <person name="Sreeshan A."/>
            <person name="Augustine A."/>
        </authorList>
    </citation>
    <scope>NUCLEOTIDE SEQUENCE</scope>
    <source>
        <tissue evidence="1">Leaf</tissue>
    </source>
</reference>
<name>A0A2P2QB79_RHIMU</name>